<accession>A0A4Y2WEZ9</accession>
<name>A0A4Y2WEZ9_ARAVE</name>
<organism evidence="1 2">
    <name type="scientific">Araneus ventricosus</name>
    <name type="common">Orbweaver spider</name>
    <name type="synonym">Epeira ventricosa</name>
    <dbReference type="NCBI Taxonomy" id="182803"/>
    <lineage>
        <taxon>Eukaryota</taxon>
        <taxon>Metazoa</taxon>
        <taxon>Ecdysozoa</taxon>
        <taxon>Arthropoda</taxon>
        <taxon>Chelicerata</taxon>
        <taxon>Arachnida</taxon>
        <taxon>Araneae</taxon>
        <taxon>Araneomorphae</taxon>
        <taxon>Entelegynae</taxon>
        <taxon>Araneoidea</taxon>
        <taxon>Araneidae</taxon>
        <taxon>Araneus</taxon>
    </lineage>
</organism>
<evidence type="ECO:0000313" key="2">
    <source>
        <dbReference type="Proteomes" id="UP000499080"/>
    </source>
</evidence>
<sequence>MVATRRDDQICRSVLYFLIAGRIIFELNASDLLLHWRTIKQIGVKWDYMISWISVTSLKCSRVVVYRLDSFESWPADERDHVEVMTFDTVPDAELIIVCVLFFELSGLY</sequence>
<protein>
    <submittedName>
        <fullName evidence="1">Uncharacterized protein</fullName>
    </submittedName>
</protein>
<dbReference type="EMBL" id="BGPR01058920">
    <property type="protein sequence ID" value="GBO35002.1"/>
    <property type="molecule type" value="Genomic_DNA"/>
</dbReference>
<keyword evidence="2" id="KW-1185">Reference proteome</keyword>
<gene>
    <name evidence="1" type="ORF">AVEN_237685_1</name>
</gene>
<dbReference type="Proteomes" id="UP000499080">
    <property type="component" value="Unassembled WGS sequence"/>
</dbReference>
<comment type="caution">
    <text evidence="1">The sequence shown here is derived from an EMBL/GenBank/DDBJ whole genome shotgun (WGS) entry which is preliminary data.</text>
</comment>
<evidence type="ECO:0000313" key="1">
    <source>
        <dbReference type="EMBL" id="GBO35002.1"/>
    </source>
</evidence>
<reference evidence="1 2" key="1">
    <citation type="journal article" date="2019" name="Sci. Rep.">
        <title>Orb-weaving spider Araneus ventricosus genome elucidates the spidroin gene catalogue.</title>
        <authorList>
            <person name="Kono N."/>
            <person name="Nakamura H."/>
            <person name="Ohtoshi R."/>
            <person name="Moran D.A.P."/>
            <person name="Shinohara A."/>
            <person name="Yoshida Y."/>
            <person name="Fujiwara M."/>
            <person name="Mori M."/>
            <person name="Tomita M."/>
            <person name="Arakawa K."/>
        </authorList>
    </citation>
    <scope>NUCLEOTIDE SEQUENCE [LARGE SCALE GENOMIC DNA]</scope>
</reference>
<proteinExistence type="predicted"/>
<dbReference type="AlphaFoldDB" id="A0A4Y2WEZ9"/>